<organism evidence="1 2">
    <name type="scientific">Eumeta variegata</name>
    <name type="common">Bagworm moth</name>
    <name type="synonym">Eumeta japonica</name>
    <dbReference type="NCBI Taxonomy" id="151549"/>
    <lineage>
        <taxon>Eukaryota</taxon>
        <taxon>Metazoa</taxon>
        <taxon>Ecdysozoa</taxon>
        <taxon>Arthropoda</taxon>
        <taxon>Hexapoda</taxon>
        <taxon>Insecta</taxon>
        <taxon>Pterygota</taxon>
        <taxon>Neoptera</taxon>
        <taxon>Endopterygota</taxon>
        <taxon>Lepidoptera</taxon>
        <taxon>Glossata</taxon>
        <taxon>Ditrysia</taxon>
        <taxon>Tineoidea</taxon>
        <taxon>Psychidae</taxon>
        <taxon>Oiketicinae</taxon>
        <taxon>Eumeta</taxon>
    </lineage>
</organism>
<dbReference type="EMBL" id="BGZK01000018">
    <property type="protein sequence ID" value="GBP05627.1"/>
    <property type="molecule type" value="Genomic_DNA"/>
</dbReference>
<dbReference type="Proteomes" id="UP000299102">
    <property type="component" value="Unassembled WGS sequence"/>
</dbReference>
<keyword evidence="2" id="KW-1185">Reference proteome</keyword>
<evidence type="ECO:0000313" key="2">
    <source>
        <dbReference type="Proteomes" id="UP000299102"/>
    </source>
</evidence>
<gene>
    <name evidence="1" type="ORF">EVAR_3090_1</name>
</gene>
<comment type="caution">
    <text evidence="1">The sequence shown here is derived from an EMBL/GenBank/DDBJ whole genome shotgun (WGS) entry which is preliminary data.</text>
</comment>
<sequence>MCCNLVACIHVHRRHNKVSETGLHGALSCLQRGGYATFDRDLILRGCFHKTNILRAHLHPAAAARRAAFEFRADYGGIL</sequence>
<reference evidence="1 2" key="1">
    <citation type="journal article" date="2019" name="Commun. Biol.">
        <title>The bagworm genome reveals a unique fibroin gene that provides high tensile strength.</title>
        <authorList>
            <person name="Kono N."/>
            <person name="Nakamura H."/>
            <person name="Ohtoshi R."/>
            <person name="Tomita M."/>
            <person name="Numata K."/>
            <person name="Arakawa K."/>
        </authorList>
    </citation>
    <scope>NUCLEOTIDE SEQUENCE [LARGE SCALE GENOMIC DNA]</scope>
</reference>
<accession>A0A4C1SWD8</accession>
<evidence type="ECO:0000313" key="1">
    <source>
        <dbReference type="EMBL" id="GBP05627.1"/>
    </source>
</evidence>
<name>A0A4C1SWD8_EUMVA</name>
<protein>
    <submittedName>
        <fullName evidence="1">Uncharacterized protein</fullName>
    </submittedName>
</protein>
<proteinExistence type="predicted"/>
<dbReference type="AlphaFoldDB" id="A0A4C1SWD8"/>